<dbReference type="AlphaFoldDB" id="A0A6J4SP03"/>
<evidence type="ECO:0008006" key="2">
    <source>
        <dbReference type="Google" id="ProtNLM"/>
    </source>
</evidence>
<sequence length="328" mass="32945">MLRWIAAAAASGLLLAGCGSEDDDAGAGAAAKPVTASDAGAAASTYTPTSDVSGNAAVGKDVAAIRALLGPEQAGAKPDFRAAAAIWSKGENSVKDDGTNRTLAGFVEEHPVAKHVDAALAGTGIAAGLSDEQRVEMIDKGMVVTLKVHALDEFDGAKEKLAAGELDPQEGAIHNVDEVWAYFDAEGEGVVATAAKRAKDFGLGEHELGNDVLAAIEAARDAVEAKDAAALDAAAERARGAMNRVFALAVKKYAVEAATDDAKARSEGLAFSWGLTGELSAADQTTIEAAFADDAPAGAAQTVADTLDGAAGKLGFAGPLPAYRAAAG</sequence>
<dbReference type="EMBL" id="CADCVQ010000074">
    <property type="protein sequence ID" value="CAA9498320.1"/>
    <property type="molecule type" value="Genomic_DNA"/>
</dbReference>
<organism evidence="1">
    <name type="scientific">uncultured Solirubrobacteraceae bacterium</name>
    <dbReference type="NCBI Taxonomy" id="1162706"/>
    <lineage>
        <taxon>Bacteria</taxon>
        <taxon>Bacillati</taxon>
        <taxon>Actinomycetota</taxon>
        <taxon>Thermoleophilia</taxon>
        <taxon>Solirubrobacterales</taxon>
        <taxon>Solirubrobacteraceae</taxon>
        <taxon>environmental samples</taxon>
    </lineage>
</organism>
<name>A0A6J4SP03_9ACTN</name>
<dbReference type="PROSITE" id="PS51257">
    <property type="entry name" value="PROKAR_LIPOPROTEIN"/>
    <property type="match status" value="1"/>
</dbReference>
<gene>
    <name evidence="1" type="ORF">AVDCRST_MAG67-1687</name>
</gene>
<dbReference type="Pfam" id="PF07692">
    <property type="entry name" value="Fea1"/>
    <property type="match status" value="1"/>
</dbReference>
<proteinExistence type="predicted"/>
<dbReference type="InterPro" id="IPR011643">
    <property type="entry name" value="HCR1"/>
</dbReference>
<accession>A0A6J4SP03</accession>
<reference evidence="1" key="1">
    <citation type="submission" date="2020-02" db="EMBL/GenBank/DDBJ databases">
        <authorList>
            <person name="Meier V. D."/>
        </authorList>
    </citation>
    <scope>NUCLEOTIDE SEQUENCE</scope>
    <source>
        <strain evidence="1">AVDCRST_MAG67</strain>
    </source>
</reference>
<protein>
    <recommendedName>
        <fullName evidence="2">Lipoprotein</fullName>
    </recommendedName>
</protein>
<evidence type="ECO:0000313" key="1">
    <source>
        <dbReference type="EMBL" id="CAA9498320.1"/>
    </source>
</evidence>